<dbReference type="Proteomes" id="UP001175227">
    <property type="component" value="Unassembled WGS sequence"/>
</dbReference>
<accession>A0AA39NY56</accession>
<reference evidence="1" key="1">
    <citation type="submission" date="2023-06" db="EMBL/GenBank/DDBJ databases">
        <authorList>
            <consortium name="Lawrence Berkeley National Laboratory"/>
            <person name="Ahrendt S."/>
            <person name="Sahu N."/>
            <person name="Indic B."/>
            <person name="Wong-Bajracharya J."/>
            <person name="Merenyi Z."/>
            <person name="Ke H.-M."/>
            <person name="Monk M."/>
            <person name="Kocsube S."/>
            <person name="Drula E."/>
            <person name="Lipzen A."/>
            <person name="Balint B."/>
            <person name="Henrissat B."/>
            <person name="Andreopoulos B."/>
            <person name="Martin F.M."/>
            <person name="Harder C.B."/>
            <person name="Rigling D."/>
            <person name="Ford K.L."/>
            <person name="Foster G.D."/>
            <person name="Pangilinan J."/>
            <person name="Papanicolaou A."/>
            <person name="Barry K."/>
            <person name="LaButti K."/>
            <person name="Viragh M."/>
            <person name="Koriabine M."/>
            <person name="Yan M."/>
            <person name="Riley R."/>
            <person name="Champramary S."/>
            <person name="Plett K.L."/>
            <person name="Tsai I.J."/>
            <person name="Slot J."/>
            <person name="Sipos G."/>
            <person name="Plett J."/>
            <person name="Nagy L.G."/>
            <person name="Grigoriev I.V."/>
        </authorList>
    </citation>
    <scope>NUCLEOTIDE SEQUENCE</scope>
    <source>
        <strain evidence="1">ICMP 16352</strain>
    </source>
</reference>
<keyword evidence="2" id="KW-1185">Reference proteome</keyword>
<dbReference type="EMBL" id="JAUEPR010000029">
    <property type="protein sequence ID" value="KAK0474046.1"/>
    <property type="molecule type" value="Genomic_DNA"/>
</dbReference>
<proteinExistence type="predicted"/>
<gene>
    <name evidence="1" type="ORF">IW261DRAFT_583037</name>
</gene>
<organism evidence="1 2">
    <name type="scientific">Armillaria novae-zelandiae</name>
    <dbReference type="NCBI Taxonomy" id="153914"/>
    <lineage>
        <taxon>Eukaryota</taxon>
        <taxon>Fungi</taxon>
        <taxon>Dikarya</taxon>
        <taxon>Basidiomycota</taxon>
        <taxon>Agaricomycotina</taxon>
        <taxon>Agaricomycetes</taxon>
        <taxon>Agaricomycetidae</taxon>
        <taxon>Agaricales</taxon>
        <taxon>Marasmiineae</taxon>
        <taxon>Physalacriaceae</taxon>
        <taxon>Armillaria</taxon>
    </lineage>
</organism>
<name>A0AA39NY56_9AGAR</name>
<protein>
    <submittedName>
        <fullName evidence="1">Uncharacterized protein</fullName>
    </submittedName>
</protein>
<evidence type="ECO:0000313" key="1">
    <source>
        <dbReference type="EMBL" id="KAK0474046.1"/>
    </source>
</evidence>
<sequence length="234" mass="26686">MVYPSEELADLEKHTDLILPRSDLHSLRAIAIGREYDVPILLPAAYYYASTTELITNAKPDILAIILAGPGRENAVVAAYNVAWSWIYQECRRSTMCLLHVKRCYRKRLSCDKGNCRVSRATGWNRPLPIPRCYATWWGVGERETSMVSLPTILTIRRTKSVFAGPVFLAWCSDEERSCVSAFTRTRHSLCNTVQVTSSLRGLRRRERRARENIAYETAYNGTAVLGLSWMEDY</sequence>
<evidence type="ECO:0000313" key="2">
    <source>
        <dbReference type="Proteomes" id="UP001175227"/>
    </source>
</evidence>
<comment type="caution">
    <text evidence="1">The sequence shown here is derived from an EMBL/GenBank/DDBJ whole genome shotgun (WGS) entry which is preliminary data.</text>
</comment>
<dbReference type="AlphaFoldDB" id="A0AA39NY56"/>